<dbReference type="SUPFAM" id="SSF50475">
    <property type="entry name" value="FMN-binding split barrel"/>
    <property type="match status" value="1"/>
</dbReference>
<dbReference type="AlphaFoldDB" id="A0A0F9A8L5"/>
<reference evidence="3" key="1">
    <citation type="journal article" date="2015" name="Nature">
        <title>Complex archaea that bridge the gap between prokaryotes and eukaryotes.</title>
        <authorList>
            <person name="Spang A."/>
            <person name="Saw J.H."/>
            <person name="Jorgensen S.L."/>
            <person name="Zaremba-Niedzwiedzka K."/>
            <person name="Martijn J."/>
            <person name="Lind A.E."/>
            <person name="van Eijk R."/>
            <person name="Schleper C."/>
            <person name="Guy L."/>
            <person name="Ettema T.J."/>
        </authorList>
    </citation>
    <scope>NUCLEOTIDE SEQUENCE</scope>
</reference>
<proteinExistence type="predicted"/>
<dbReference type="PANTHER" id="PTHR35176:SF6">
    <property type="entry name" value="HEME OXYGENASE HI_0854-RELATED"/>
    <property type="match status" value="1"/>
</dbReference>
<dbReference type="Pfam" id="PF01243">
    <property type="entry name" value="PNPOx_N"/>
    <property type="match status" value="1"/>
</dbReference>
<evidence type="ECO:0000313" key="3">
    <source>
        <dbReference type="EMBL" id="KKK68571.1"/>
    </source>
</evidence>
<dbReference type="GO" id="GO:0070967">
    <property type="term" value="F:coenzyme F420 binding"/>
    <property type="evidence" value="ECO:0007669"/>
    <property type="project" value="TreeGrafter"/>
</dbReference>
<evidence type="ECO:0000259" key="2">
    <source>
        <dbReference type="Pfam" id="PF01243"/>
    </source>
</evidence>
<comment type="caution">
    <text evidence="3">The sequence shown here is derived from an EMBL/GenBank/DDBJ whole genome shotgun (WGS) entry which is preliminary data.</text>
</comment>
<dbReference type="InterPro" id="IPR052019">
    <property type="entry name" value="F420H2_bilvrd_red/Heme_oxyg"/>
</dbReference>
<keyword evidence="1" id="KW-0560">Oxidoreductase</keyword>
<dbReference type="InterPro" id="IPR012349">
    <property type="entry name" value="Split_barrel_FMN-bd"/>
</dbReference>
<dbReference type="GO" id="GO:0005829">
    <property type="term" value="C:cytosol"/>
    <property type="evidence" value="ECO:0007669"/>
    <property type="project" value="TreeGrafter"/>
</dbReference>
<sequence length="150" mass="16804">MNVKETVKEVVQSHNLIHLATIDSDGVPCVRGVDYATDDNENILYVVTRKDSRKAEQIRNNGKVAFAIDHDCPEWDDIQKLKYIKGTGTASLIEDPEEMQKALGLLIQKFPFLKNLPGDPSDFVGIKIELKEVLATDNTISFGHTETITY</sequence>
<name>A0A0F9A8L5_9ZZZZ</name>
<accession>A0A0F9A8L5</accession>
<dbReference type="Gene3D" id="2.30.110.10">
    <property type="entry name" value="Electron Transport, Fmn-binding Protein, Chain A"/>
    <property type="match status" value="1"/>
</dbReference>
<dbReference type="GO" id="GO:0016627">
    <property type="term" value="F:oxidoreductase activity, acting on the CH-CH group of donors"/>
    <property type="evidence" value="ECO:0007669"/>
    <property type="project" value="TreeGrafter"/>
</dbReference>
<protein>
    <recommendedName>
        <fullName evidence="2">Pyridoxamine 5'-phosphate oxidase N-terminal domain-containing protein</fullName>
    </recommendedName>
</protein>
<evidence type="ECO:0000256" key="1">
    <source>
        <dbReference type="ARBA" id="ARBA00023002"/>
    </source>
</evidence>
<dbReference type="EMBL" id="LAZR01059070">
    <property type="protein sequence ID" value="KKK68571.1"/>
    <property type="molecule type" value="Genomic_DNA"/>
</dbReference>
<dbReference type="InterPro" id="IPR011576">
    <property type="entry name" value="Pyridox_Oxase_N"/>
</dbReference>
<organism evidence="3">
    <name type="scientific">marine sediment metagenome</name>
    <dbReference type="NCBI Taxonomy" id="412755"/>
    <lineage>
        <taxon>unclassified sequences</taxon>
        <taxon>metagenomes</taxon>
        <taxon>ecological metagenomes</taxon>
    </lineage>
</organism>
<gene>
    <name evidence="3" type="ORF">LCGC14_2942730</name>
</gene>
<feature type="domain" description="Pyridoxamine 5'-phosphate oxidase N-terminal" evidence="2">
    <location>
        <begin position="4"/>
        <end position="134"/>
    </location>
</feature>
<dbReference type="PANTHER" id="PTHR35176">
    <property type="entry name" value="HEME OXYGENASE HI_0854-RELATED"/>
    <property type="match status" value="1"/>
</dbReference>